<proteinExistence type="predicted"/>
<gene>
    <name evidence="12" type="ORF">HCT46_03295</name>
</gene>
<dbReference type="AlphaFoldDB" id="A0A968GGY3"/>
<comment type="subcellular location">
    <subcellularLocation>
        <location evidence="1">Cytoplasm</location>
    </subcellularLocation>
</comment>
<evidence type="ECO:0000256" key="6">
    <source>
        <dbReference type="ARBA" id="ARBA00022777"/>
    </source>
</evidence>
<evidence type="ECO:0000313" key="13">
    <source>
        <dbReference type="Proteomes" id="UP000752013"/>
    </source>
</evidence>
<evidence type="ECO:0000256" key="7">
    <source>
        <dbReference type="ARBA" id="ARBA00039163"/>
    </source>
</evidence>
<dbReference type="GO" id="GO:0005737">
    <property type="term" value="C:cytoplasm"/>
    <property type="evidence" value="ECO:0007669"/>
    <property type="project" value="UniProtKB-SubCell"/>
</dbReference>
<organism evidence="12 13">
    <name type="scientific">Entomospira nematocerorum</name>
    <dbReference type="NCBI Taxonomy" id="2719987"/>
    <lineage>
        <taxon>Bacteria</taxon>
        <taxon>Pseudomonadati</taxon>
        <taxon>Spirochaetota</taxon>
        <taxon>Spirochaetia</taxon>
        <taxon>Spirochaetales</taxon>
        <taxon>Spirochaetaceae</taxon>
        <taxon>Entomospira</taxon>
    </lineage>
</organism>
<evidence type="ECO:0000256" key="8">
    <source>
        <dbReference type="ARBA" id="ARBA00042296"/>
    </source>
</evidence>
<dbReference type="RefSeq" id="WP_167703380.1">
    <property type="nucleotide sequence ID" value="NZ_CP118168.1"/>
</dbReference>
<keyword evidence="5" id="KW-0598">Phosphotransferase system</keyword>
<dbReference type="PANTHER" id="PTHR45008">
    <property type="entry name" value="PTS SYSTEM GLUCOSE-SPECIFIC EIIA COMPONENT"/>
    <property type="match status" value="1"/>
</dbReference>
<dbReference type="SUPFAM" id="SSF51261">
    <property type="entry name" value="Duplicated hybrid motif"/>
    <property type="match status" value="1"/>
</dbReference>
<evidence type="ECO:0000256" key="10">
    <source>
        <dbReference type="ARBA" id="ARBA00042873"/>
    </source>
</evidence>
<dbReference type="Gene3D" id="2.70.70.10">
    <property type="entry name" value="Glucose Permease (Domain IIA)"/>
    <property type="match status" value="1"/>
</dbReference>
<dbReference type="NCBIfam" id="TIGR00830">
    <property type="entry name" value="PTBA"/>
    <property type="match status" value="1"/>
</dbReference>
<reference evidence="12" key="1">
    <citation type="submission" date="2020-03" db="EMBL/GenBank/DDBJ databases">
        <title>Spirochaetal bacteria isolated from arthropods constitute a novel genus Entomospira genus novum within the order Spirochaetales.</title>
        <authorList>
            <person name="Grana-Miraglia L."/>
            <person name="Sikutova S."/>
            <person name="Fingerle V."/>
            <person name="Sing A."/>
            <person name="Castillo-Ramirez S."/>
            <person name="Margos G."/>
            <person name="Rudolf I."/>
        </authorList>
    </citation>
    <scope>NUCLEOTIDE SEQUENCE</scope>
    <source>
        <strain evidence="12">BR208</strain>
    </source>
</reference>
<evidence type="ECO:0000256" key="1">
    <source>
        <dbReference type="ARBA" id="ARBA00004496"/>
    </source>
</evidence>
<dbReference type="GO" id="GO:0009401">
    <property type="term" value="P:phosphoenolpyruvate-dependent sugar phosphotransferase system"/>
    <property type="evidence" value="ECO:0007669"/>
    <property type="project" value="UniProtKB-KW"/>
</dbReference>
<dbReference type="InterPro" id="IPR050890">
    <property type="entry name" value="PTS_EIIA_component"/>
</dbReference>
<name>A0A968GGY3_9SPIO</name>
<evidence type="ECO:0000256" key="4">
    <source>
        <dbReference type="ARBA" id="ARBA00022679"/>
    </source>
</evidence>
<keyword evidence="6" id="KW-0418">Kinase</keyword>
<evidence type="ECO:0000256" key="3">
    <source>
        <dbReference type="ARBA" id="ARBA00022597"/>
    </source>
</evidence>
<dbReference type="PANTHER" id="PTHR45008:SF1">
    <property type="entry name" value="PTS SYSTEM GLUCOSE-SPECIFIC EIIA COMPONENT"/>
    <property type="match status" value="1"/>
</dbReference>
<dbReference type="EMBL" id="JAATLK010000001">
    <property type="protein sequence ID" value="NIZ46941.1"/>
    <property type="molecule type" value="Genomic_DNA"/>
</dbReference>
<dbReference type="PROSITE" id="PS51093">
    <property type="entry name" value="PTS_EIIA_TYPE_1"/>
    <property type="match status" value="1"/>
</dbReference>
<evidence type="ECO:0000313" key="12">
    <source>
        <dbReference type="EMBL" id="NIZ46941.1"/>
    </source>
</evidence>
<dbReference type="InterPro" id="IPR011055">
    <property type="entry name" value="Dup_hybrid_motif"/>
</dbReference>
<dbReference type="InterPro" id="IPR001127">
    <property type="entry name" value="PTS_EIIA_1_perm"/>
</dbReference>
<accession>A0A968GGY3</accession>
<keyword evidence="2" id="KW-0813">Transport</keyword>
<dbReference type="Proteomes" id="UP000752013">
    <property type="component" value="Unassembled WGS sequence"/>
</dbReference>
<feature type="domain" description="PTS EIIA type-1" evidence="11">
    <location>
        <begin position="20"/>
        <end position="126"/>
    </location>
</feature>
<evidence type="ECO:0000256" key="5">
    <source>
        <dbReference type="ARBA" id="ARBA00022683"/>
    </source>
</evidence>
<sequence length="152" mass="16432">MKAVFAPVSGRVISLESTVDPVFSEKMIGDGNAIDPSMDAKTVYSPVDGKVTVINDKNHAISLKSTDGLEILIHVGVDTVELNGQGFHMLAKVGDQVTAGDPLMEVDFPYVKEYATAPTVFVIVTNTRPDMVFLPSIHKNIEPKDTLFTVRG</sequence>
<dbReference type="FunFam" id="2.70.70.10:FF:000001">
    <property type="entry name" value="PTS system glucose-specific IIA component"/>
    <property type="match status" value="1"/>
</dbReference>
<protein>
    <recommendedName>
        <fullName evidence="7">PTS system glucose-specific EIIA component</fullName>
    </recommendedName>
    <alternativeName>
        <fullName evidence="10">EIIA-Glc</fullName>
    </alternativeName>
    <alternativeName>
        <fullName evidence="9">EIII-Glc</fullName>
    </alternativeName>
    <alternativeName>
        <fullName evidence="8">Glucose-specific phosphotransferase enzyme IIA component</fullName>
    </alternativeName>
</protein>
<evidence type="ECO:0000256" key="2">
    <source>
        <dbReference type="ARBA" id="ARBA00022448"/>
    </source>
</evidence>
<evidence type="ECO:0000256" key="9">
    <source>
        <dbReference type="ARBA" id="ARBA00042526"/>
    </source>
</evidence>
<dbReference type="Pfam" id="PF00358">
    <property type="entry name" value="PTS_EIIA_1"/>
    <property type="match status" value="1"/>
</dbReference>
<dbReference type="GO" id="GO:0016301">
    <property type="term" value="F:kinase activity"/>
    <property type="evidence" value="ECO:0007669"/>
    <property type="project" value="UniProtKB-KW"/>
</dbReference>
<keyword evidence="3 12" id="KW-0762">Sugar transport</keyword>
<dbReference type="PROSITE" id="PS00371">
    <property type="entry name" value="PTS_EIIA_TYPE_1_HIS"/>
    <property type="match status" value="1"/>
</dbReference>
<keyword evidence="13" id="KW-1185">Reference proteome</keyword>
<keyword evidence="4" id="KW-0808">Transferase</keyword>
<evidence type="ECO:0000259" key="11">
    <source>
        <dbReference type="PROSITE" id="PS51093"/>
    </source>
</evidence>
<comment type="caution">
    <text evidence="12">The sequence shown here is derived from an EMBL/GenBank/DDBJ whole genome shotgun (WGS) entry which is preliminary data.</text>
</comment>